<accession>A0AAE3VPR2</accession>
<dbReference type="Proteomes" id="UP001229244">
    <property type="component" value="Unassembled WGS sequence"/>
</dbReference>
<dbReference type="InterPro" id="IPR003772">
    <property type="entry name" value="YceD"/>
</dbReference>
<reference evidence="2" key="1">
    <citation type="submission" date="2023-07" db="EMBL/GenBank/DDBJ databases">
        <title>Genomic Encyclopedia of Type Strains, Phase IV (KMG-IV): sequencing the most valuable type-strain genomes for metagenomic binning, comparative biology and taxonomic classification.</title>
        <authorList>
            <person name="Goeker M."/>
        </authorList>
    </citation>
    <scope>NUCLEOTIDE SEQUENCE</scope>
    <source>
        <strain evidence="2">DSM 21202</strain>
    </source>
</reference>
<dbReference type="EMBL" id="JAUSUL010000002">
    <property type="protein sequence ID" value="MDQ0316039.1"/>
    <property type="molecule type" value="Genomic_DNA"/>
</dbReference>
<evidence type="ECO:0000256" key="1">
    <source>
        <dbReference type="SAM" id="MobiDB-lite"/>
    </source>
</evidence>
<name>A0AAE3VPR2_9HYPH</name>
<dbReference type="RefSeq" id="WP_306885864.1">
    <property type="nucleotide sequence ID" value="NZ_JAUSUL010000002.1"/>
</dbReference>
<dbReference type="Pfam" id="PF02620">
    <property type="entry name" value="YceD"/>
    <property type="match status" value="1"/>
</dbReference>
<proteinExistence type="predicted"/>
<evidence type="ECO:0000313" key="3">
    <source>
        <dbReference type="Proteomes" id="UP001229244"/>
    </source>
</evidence>
<keyword evidence="3" id="KW-1185">Reference proteome</keyword>
<dbReference type="AlphaFoldDB" id="A0AAE3VPR2"/>
<feature type="compositionally biased region" description="Acidic residues" evidence="1">
    <location>
        <begin position="152"/>
        <end position="164"/>
    </location>
</feature>
<protein>
    <submittedName>
        <fullName evidence="2">Uncharacterized metal-binding protein YceD (DUF177 family)</fullName>
    </submittedName>
</protein>
<gene>
    <name evidence="2" type="ORF">J2S73_002496</name>
</gene>
<comment type="caution">
    <text evidence="2">The sequence shown here is derived from an EMBL/GenBank/DDBJ whole genome shotgun (WGS) entry which is preliminary data.</text>
</comment>
<sequence length="179" mass="19111">MTETFALSRPISVTDVAPDGQTVAFEADAEEREALAAAFNLSSIESLAADFEVKPWRGDGLSVAGTVTAVVVQPCVVSLAPVRQTISEELYLRFMPETKVRKGNGEIDIDPGGEDPPELFDGESLDLGAIAAEHVALGIDPYPRVPGAQFDPVEEGDEEEDEEPSPFAVLERLKRGGGQ</sequence>
<feature type="region of interest" description="Disordered" evidence="1">
    <location>
        <begin position="142"/>
        <end position="179"/>
    </location>
</feature>
<organism evidence="2 3">
    <name type="scientific">Amorphus orientalis</name>
    <dbReference type="NCBI Taxonomy" id="649198"/>
    <lineage>
        <taxon>Bacteria</taxon>
        <taxon>Pseudomonadati</taxon>
        <taxon>Pseudomonadota</taxon>
        <taxon>Alphaproteobacteria</taxon>
        <taxon>Hyphomicrobiales</taxon>
        <taxon>Amorphaceae</taxon>
        <taxon>Amorphus</taxon>
    </lineage>
</organism>
<evidence type="ECO:0000313" key="2">
    <source>
        <dbReference type="EMBL" id="MDQ0316039.1"/>
    </source>
</evidence>